<evidence type="ECO:0000313" key="1">
    <source>
        <dbReference type="EMBL" id="KHN14533.1"/>
    </source>
</evidence>
<dbReference type="InterPro" id="IPR025322">
    <property type="entry name" value="PADRE_dom"/>
</dbReference>
<dbReference type="PANTHER" id="PTHR33052">
    <property type="entry name" value="DUF4228 DOMAIN PROTEIN-RELATED"/>
    <property type="match status" value="1"/>
</dbReference>
<evidence type="ECO:0000313" key="2">
    <source>
        <dbReference type="EMBL" id="RZC28160.1"/>
    </source>
</evidence>
<dbReference type="EMBL" id="QZWG01000001">
    <property type="protein sequence ID" value="RZC28160.1"/>
    <property type="molecule type" value="Genomic_DNA"/>
</dbReference>
<sequence length="257" mass="28898">MLKRVVHSLGLVDKNPRRKSKVRGTMTPSDFGLRSKELYVRVVHQGGQQEVYHHAFPASKLTAKYPGMCVARAQVFMAPHQAVLRPEEHLLLGHKYVVISCTDVEKLKRKHPQQCKTKEHNGVVTSEVNIISECHLSGHKPKENDKLSVPNEMINTKITLSPTPSECKIHENGEVKEPNILGKEKVNAEKDVCQGGEDVEVHCSAKDFYVGKDKSSRYSRRKGIKVKKPFLPPLPKGRSYRGLGWQPSLVTVQELSL</sequence>
<dbReference type="EMBL" id="KN661662">
    <property type="protein sequence ID" value="KHN14533.1"/>
    <property type="molecule type" value="Genomic_DNA"/>
</dbReference>
<dbReference type="Proteomes" id="UP000289340">
    <property type="component" value="Chromosome 1"/>
</dbReference>
<reference evidence="2 3" key="2">
    <citation type="submission" date="2018-09" db="EMBL/GenBank/DDBJ databases">
        <title>A high-quality reference genome of wild soybean provides a powerful tool to mine soybean genomes.</title>
        <authorList>
            <person name="Xie M."/>
            <person name="Chung C.Y.L."/>
            <person name="Li M.-W."/>
            <person name="Wong F.-L."/>
            <person name="Chan T.-F."/>
            <person name="Lam H.-M."/>
        </authorList>
    </citation>
    <scope>NUCLEOTIDE SEQUENCE [LARGE SCALE GENOMIC DNA]</scope>
    <source>
        <strain evidence="3">cv. W05</strain>
        <tissue evidence="2">Hypocotyl of etiolated seedlings</tissue>
    </source>
</reference>
<proteinExistence type="predicted"/>
<evidence type="ECO:0000313" key="3">
    <source>
        <dbReference type="Proteomes" id="UP000289340"/>
    </source>
</evidence>
<dbReference type="Pfam" id="PF14009">
    <property type="entry name" value="PADRE"/>
    <property type="match status" value="1"/>
</dbReference>
<reference evidence="1" key="1">
    <citation type="submission" date="2014-07" db="EMBL/GenBank/DDBJ databases">
        <title>Identification of a novel salt tolerance gene in wild soybean by whole-genome sequencing.</title>
        <authorList>
            <person name="Lam H.-M."/>
            <person name="Qi X."/>
            <person name="Li M.-W."/>
            <person name="Liu X."/>
            <person name="Xie M."/>
            <person name="Ni M."/>
            <person name="Xu X."/>
        </authorList>
    </citation>
    <scope>NUCLEOTIDE SEQUENCE [LARGE SCALE GENOMIC DNA]</scope>
    <source>
        <tissue evidence="1">Root</tissue>
    </source>
</reference>
<keyword evidence="3" id="KW-1185">Reference proteome</keyword>
<dbReference type="AlphaFoldDB" id="A0A0B2Q3H2"/>
<dbReference type="Proteomes" id="UP000053555">
    <property type="component" value="Unassembled WGS sequence"/>
</dbReference>
<gene>
    <name evidence="2" type="ORF">D0Y65_000257</name>
    <name evidence="1" type="ORF">glysoja_027142</name>
</gene>
<accession>A0A0B2Q3H2</accession>
<name>A0A0B2Q3H2_GLYSO</name>
<organism evidence="1">
    <name type="scientific">Glycine soja</name>
    <name type="common">Wild soybean</name>
    <dbReference type="NCBI Taxonomy" id="3848"/>
    <lineage>
        <taxon>Eukaryota</taxon>
        <taxon>Viridiplantae</taxon>
        <taxon>Streptophyta</taxon>
        <taxon>Embryophyta</taxon>
        <taxon>Tracheophyta</taxon>
        <taxon>Spermatophyta</taxon>
        <taxon>Magnoliopsida</taxon>
        <taxon>eudicotyledons</taxon>
        <taxon>Gunneridae</taxon>
        <taxon>Pentapetalae</taxon>
        <taxon>rosids</taxon>
        <taxon>fabids</taxon>
        <taxon>Fabales</taxon>
        <taxon>Fabaceae</taxon>
        <taxon>Papilionoideae</taxon>
        <taxon>50 kb inversion clade</taxon>
        <taxon>NPAAA clade</taxon>
        <taxon>indigoferoid/millettioid clade</taxon>
        <taxon>Phaseoleae</taxon>
        <taxon>Glycine</taxon>
        <taxon>Glycine subgen. Soja</taxon>
    </lineage>
</organism>
<protein>
    <submittedName>
        <fullName evidence="1">Uncharacterized protein</fullName>
    </submittedName>
</protein>